<organism evidence="2 3">
    <name type="scientific">Scylla paramamosain</name>
    <name type="common">Mud crab</name>
    <dbReference type="NCBI Taxonomy" id="85552"/>
    <lineage>
        <taxon>Eukaryota</taxon>
        <taxon>Metazoa</taxon>
        <taxon>Ecdysozoa</taxon>
        <taxon>Arthropoda</taxon>
        <taxon>Crustacea</taxon>
        <taxon>Multicrustacea</taxon>
        <taxon>Malacostraca</taxon>
        <taxon>Eumalacostraca</taxon>
        <taxon>Eucarida</taxon>
        <taxon>Decapoda</taxon>
        <taxon>Pleocyemata</taxon>
        <taxon>Brachyura</taxon>
        <taxon>Eubrachyura</taxon>
        <taxon>Portunoidea</taxon>
        <taxon>Portunidae</taxon>
        <taxon>Portuninae</taxon>
        <taxon>Scylla</taxon>
    </lineage>
</organism>
<dbReference type="EMBL" id="JARAKH010000003">
    <property type="protein sequence ID" value="KAK8405685.1"/>
    <property type="molecule type" value="Genomic_DNA"/>
</dbReference>
<evidence type="ECO:0000313" key="2">
    <source>
        <dbReference type="EMBL" id="KAK8405685.1"/>
    </source>
</evidence>
<keyword evidence="3" id="KW-1185">Reference proteome</keyword>
<protein>
    <recommendedName>
        <fullName evidence="4">Secreted protein</fullName>
    </recommendedName>
</protein>
<feature type="region of interest" description="Disordered" evidence="1">
    <location>
        <begin position="103"/>
        <end position="126"/>
    </location>
</feature>
<proteinExistence type="predicted"/>
<evidence type="ECO:0000256" key="1">
    <source>
        <dbReference type="SAM" id="MobiDB-lite"/>
    </source>
</evidence>
<comment type="caution">
    <text evidence="2">The sequence shown here is derived from an EMBL/GenBank/DDBJ whole genome shotgun (WGS) entry which is preliminary data.</text>
</comment>
<sequence>MMPLLAVASVAEMQPEADMGAVAVAAAVACDFMERSRWGRTLNRPAPRQPKTAIYKPVSSGVGQQGKKTLQPRTKVWTAGVWVKGRTSRGLGQDVDRQGFRLRTPLPNQSHENTLPDRDIGNHCHPRQSPQVIAIRMTNLSLLPII</sequence>
<dbReference type="Proteomes" id="UP001487740">
    <property type="component" value="Unassembled WGS sequence"/>
</dbReference>
<name>A0AAW0V0C1_SCYPA</name>
<accession>A0AAW0V0C1</accession>
<reference evidence="2 3" key="1">
    <citation type="submission" date="2023-03" db="EMBL/GenBank/DDBJ databases">
        <title>High-quality genome of Scylla paramamosain provides insights in environmental adaptation.</title>
        <authorList>
            <person name="Zhang L."/>
        </authorList>
    </citation>
    <scope>NUCLEOTIDE SEQUENCE [LARGE SCALE GENOMIC DNA]</scope>
    <source>
        <strain evidence="2">LZ_2023a</strain>
        <tissue evidence="2">Muscle</tissue>
    </source>
</reference>
<dbReference type="AlphaFoldDB" id="A0AAW0V0C1"/>
<evidence type="ECO:0000313" key="3">
    <source>
        <dbReference type="Proteomes" id="UP001487740"/>
    </source>
</evidence>
<evidence type="ECO:0008006" key="4">
    <source>
        <dbReference type="Google" id="ProtNLM"/>
    </source>
</evidence>
<gene>
    <name evidence="2" type="ORF">O3P69_001884</name>
</gene>